<keyword evidence="2" id="KW-1185">Reference proteome</keyword>
<dbReference type="Proteomes" id="UP000306409">
    <property type="component" value="Chromosome"/>
</dbReference>
<dbReference type="AlphaFoldDB" id="A0A4U7JDR2"/>
<dbReference type="OrthoDB" id="2079759at2"/>
<protein>
    <submittedName>
        <fullName evidence="1">Uncharacterized protein</fullName>
    </submittedName>
</protein>
<accession>A0A4U7JDR2</accession>
<dbReference type="KEGG" id="rher:EHE19_004125"/>
<dbReference type="EMBL" id="CP061336">
    <property type="protein sequence ID" value="QNU67669.1"/>
    <property type="molecule type" value="Genomic_DNA"/>
</dbReference>
<proteinExistence type="predicted"/>
<evidence type="ECO:0000313" key="1">
    <source>
        <dbReference type="EMBL" id="QNU67669.1"/>
    </source>
</evidence>
<gene>
    <name evidence="1" type="ORF">EHE19_004125</name>
</gene>
<name>A0A4U7JDR2_9FIRM</name>
<evidence type="ECO:0000313" key="2">
    <source>
        <dbReference type="Proteomes" id="UP000306409"/>
    </source>
</evidence>
<reference evidence="1 2" key="1">
    <citation type="submission" date="2020-09" db="EMBL/GenBank/DDBJ databases">
        <title>Characterization and genome sequencing of Ruminiclostridium sp. nov. MA18.</title>
        <authorList>
            <person name="Rettenmaier R."/>
            <person name="Kowollik M.-L."/>
            <person name="Liebl W."/>
            <person name="Zverlov V."/>
        </authorList>
    </citation>
    <scope>NUCLEOTIDE SEQUENCE [LARGE SCALE GENOMIC DNA]</scope>
    <source>
        <strain evidence="1 2">MA18</strain>
    </source>
</reference>
<organism evidence="1 2">
    <name type="scientific">Ruminiclostridium herbifermentans</name>
    <dbReference type="NCBI Taxonomy" id="2488810"/>
    <lineage>
        <taxon>Bacteria</taxon>
        <taxon>Bacillati</taxon>
        <taxon>Bacillota</taxon>
        <taxon>Clostridia</taxon>
        <taxon>Eubacteriales</taxon>
        <taxon>Oscillospiraceae</taxon>
        <taxon>Ruminiclostridium</taxon>
    </lineage>
</organism>
<dbReference type="RefSeq" id="WP_137698024.1">
    <property type="nucleotide sequence ID" value="NZ_CP061336.1"/>
</dbReference>
<sequence>MKSLEFISQSVATRIINELKARGYGAISVNTSRRENNWDTEKICVTRNGNDICDINCNTNTISYNNKHDRAEVEMILDLIVNFQEQEENYLKAPDLNFNKLEKYKLLSEYNNVILGACKVSELKPAMRKVDSIQYVTWERDIF</sequence>